<dbReference type="InterPro" id="IPR011059">
    <property type="entry name" value="Metal-dep_hydrolase_composite"/>
</dbReference>
<dbReference type="SUPFAM" id="SSF51338">
    <property type="entry name" value="Composite domain of metallo-dependent hydrolases"/>
    <property type="match status" value="1"/>
</dbReference>
<keyword evidence="4" id="KW-1185">Reference proteome</keyword>
<evidence type="ECO:0000259" key="2">
    <source>
        <dbReference type="Pfam" id="PF01979"/>
    </source>
</evidence>
<reference evidence="4" key="1">
    <citation type="journal article" date="2019" name="Int. J. Syst. Evol. Microbiol.">
        <title>The Global Catalogue of Microorganisms (GCM) 10K type strain sequencing project: providing services to taxonomists for standard genome sequencing and annotation.</title>
        <authorList>
            <consortium name="The Broad Institute Genomics Platform"/>
            <consortium name="The Broad Institute Genome Sequencing Center for Infectious Disease"/>
            <person name="Wu L."/>
            <person name="Ma J."/>
        </authorList>
    </citation>
    <scope>NUCLEOTIDE SEQUENCE [LARGE SCALE GENOMIC DNA]</scope>
    <source>
        <strain evidence="4">JCM 17442</strain>
    </source>
</reference>
<evidence type="ECO:0000313" key="4">
    <source>
        <dbReference type="Proteomes" id="UP001501594"/>
    </source>
</evidence>
<dbReference type="InterPro" id="IPR050287">
    <property type="entry name" value="MTA/SAH_deaminase"/>
</dbReference>
<dbReference type="SUPFAM" id="SSF51556">
    <property type="entry name" value="Metallo-dependent hydrolases"/>
    <property type="match status" value="1"/>
</dbReference>
<dbReference type="Proteomes" id="UP001501594">
    <property type="component" value="Unassembled WGS sequence"/>
</dbReference>
<protein>
    <submittedName>
        <fullName evidence="3">Amidohydrolase</fullName>
    </submittedName>
</protein>
<gene>
    <name evidence="3" type="ORF">GCM10022256_27360</name>
</gene>
<dbReference type="RefSeq" id="WP_344797146.1">
    <property type="nucleotide sequence ID" value="NZ_BAABAU010000004.1"/>
</dbReference>
<organism evidence="3 4">
    <name type="scientific">Frondihabitans peucedani</name>
    <dbReference type="NCBI Taxonomy" id="598626"/>
    <lineage>
        <taxon>Bacteria</taxon>
        <taxon>Bacillati</taxon>
        <taxon>Actinomycetota</taxon>
        <taxon>Actinomycetes</taxon>
        <taxon>Micrococcales</taxon>
        <taxon>Microbacteriaceae</taxon>
        <taxon>Frondihabitans</taxon>
    </lineage>
</organism>
<dbReference type="InterPro" id="IPR032466">
    <property type="entry name" value="Metal_Hydrolase"/>
</dbReference>
<dbReference type="EMBL" id="BAABAU010000004">
    <property type="protein sequence ID" value="GAA4267124.1"/>
    <property type="molecule type" value="Genomic_DNA"/>
</dbReference>
<name>A0ABP8E4J5_9MICO</name>
<dbReference type="Gene3D" id="3.20.20.140">
    <property type="entry name" value="Metal-dependent hydrolases"/>
    <property type="match status" value="1"/>
</dbReference>
<evidence type="ECO:0000313" key="3">
    <source>
        <dbReference type="EMBL" id="GAA4267124.1"/>
    </source>
</evidence>
<keyword evidence="1" id="KW-0378">Hydrolase</keyword>
<dbReference type="Pfam" id="PF01979">
    <property type="entry name" value="Amidohydro_1"/>
    <property type="match status" value="1"/>
</dbReference>
<accession>A0ABP8E4J5</accession>
<comment type="caution">
    <text evidence="3">The sequence shown here is derived from an EMBL/GenBank/DDBJ whole genome shotgun (WGS) entry which is preliminary data.</text>
</comment>
<dbReference type="Gene3D" id="2.30.40.10">
    <property type="entry name" value="Urease, subunit C, domain 1"/>
    <property type="match status" value="1"/>
</dbReference>
<dbReference type="PANTHER" id="PTHR43794">
    <property type="entry name" value="AMINOHYDROLASE SSNA-RELATED"/>
    <property type="match status" value="1"/>
</dbReference>
<evidence type="ECO:0000256" key="1">
    <source>
        <dbReference type="ARBA" id="ARBA00022801"/>
    </source>
</evidence>
<dbReference type="InterPro" id="IPR006680">
    <property type="entry name" value="Amidohydro-rel"/>
</dbReference>
<feature type="domain" description="Amidohydrolase-related" evidence="2">
    <location>
        <begin position="59"/>
        <end position="447"/>
    </location>
</feature>
<dbReference type="PANTHER" id="PTHR43794:SF11">
    <property type="entry name" value="AMIDOHYDROLASE-RELATED DOMAIN-CONTAINING PROTEIN"/>
    <property type="match status" value="1"/>
</dbReference>
<sequence>MSETLFTSVYVYDQDSEAGMVGPLDVLVSGAGILSIGAAAAGLAAPDASRVDGRGHHLLVPGLINAHYHSPANHLKGLLPSMPLESFMLYESPADPALRPTPREAYLRTMLAALEMLRTGTTTVQDDAFVMPHPTPEIVDAMMQAYEDAGIRASLALDQPTLTEREKLPFIGGYDGAALGEALDEALDAAPPMGPDGLLEMYDHLFSRWHGAADGRLTAAVSISAPQRVDVPYFEALDDLSRTHRVPLFAHMLETRVQRTLRTEQERFGGRSLVGYTGDLGLLSDRMNVIHAVWTDADDLELIAEAGAVIAHNPISNLRLGSGVAPYRRMLDLGIPVALGIDEAICDDSANLWGVVKTAGLIHNIGGRPSSEWPTAREVLGSLWDGGAAALLQSDRLGRIREGYAADLTMLDLHGAAFTPLNDVRGQLVYCEYGADVRLTMVDGRIVFDGERITTVDEPALLAEARETFARKLPLIERTNAEAAVLQPSYDAMVAQAARTDVGMNRWIGDPA</sequence>
<proteinExistence type="predicted"/>